<gene>
    <name evidence="1" type="ORF">BDV39DRAFT_173535</name>
</gene>
<accession>A0A5N6X704</accession>
<keyword evidence="2" id="KW-1185">Reference proteome</keyword>
<evidence type="ECO:0000313" key="2">
    <source>
        <dbReference type="Proteomes" id="UP000325945"/>
    </source>
</evidence>
<dbReference type="EMBL" id="ML741784">
    <property type="protein sequence ID" value="KAE8328583.1"/>
    <property type="molecule type" value="Genomic_DNA"/>
</dbReference>
<reference evidence="2" key="1">
    <citation type="submission" date="2019-04" db="EMBL/GenBank/DDBJ databases">
        <title>Friends and foes A comparative genomics studyof 23 Aspergillus species from section Flavi.</title>
        <authorList>
            <consortium name="DOE Joint Genome Institute"/>
            <person name="Kjaerbolling I."/>
            <person name="Vesth T."/>
            <person name="Frisvad J.C."/>
            <person name="Nybo J.L."/>
            <person name="Theobald S."/>
            <person name="Kildgaard S."/>
            <person name="Isbrandt T."/>
            <person name="Kuo A."/>
            <person name="Sato A."/>
            <person name="Lyhne E.K."/>
            <person name="Kogle M.E."/>
            <person name="Wiebenga A."/>
            <person name="Kun R.S."/>
            <person name="Lubbers R.J."/>
            <person name="Makela M.R."/>
            <person name="Barry K."/>
            <person name="Chovatia M."/>
            <person name="Clum A."/>
            <person name="Daum C."/>
            <person name="Haridas S."/>
            <person name="He G."/>
            <person name="LaButti K."/>
            <person name="Lipzen A."/>
            <person name="Mondo S."/>
            <person name="Riley R."/>
            <person name="Salamov A."/>
            <person name="Simmons B.A."/>
            <person name="Magnuson J.K."/>
            <person name="Henrissat B."/>
            <person name="Mortensen U.H."/>
            <person name="Larsen T.O."/>
            <person name="Devries R.P."/>
            <person name="Grigoriev I.V."/>
            <person name="Machida M."/>
            <person name="Baker S.E."/>
            <person name="Andersen M.R."/>
        </authorList>
    </citation>
    <scope>NUCLEOTIDE SEQUENCE [LARGE SCALE GENOMIC DNA]</scope>
    <source>
        <strain evidence="2">CBS 130017</strain>
    </source>
</reference>
<proteinExistence type="predicted"/>
<organism evidence="1 2">
    <name type="scientific">Aspergillus sergii</name>
    <dbReference type="NCBI Taxonomy" id="1034303"/>
    <lineage>
        <taxon>Eukaryota</taxon>
        <taxon>Fungi</taxon>
        <taxon>Dikarya</taxon>
        <taxon>Ascomycota</taxon>
        <taxon>Pezizomycotina</taxon>
        <taxon>Eurotiomycetes</taxon>
        <taxon>Eurotiomycetidae</taxon>
        <taxon>Eurotiales</taxon>
        <taxon>Aspergillaceae</taxon>
        <taxon>Aspergillus</taxon>
        <taxon>Aspergillus subgen. Circumdati</taxon>
    </lineage>
</organism>
<protein>
    <submittedName>
        <fullName evidence="1">Uncharacterized protein</fullName>
    </submittedName>
</protein>
<name>A0A5N6X704_9EURO</name>
<dbReference type="Proteomes" id="UP000325945">
    <property type="component" value="Unassembled WGS sequence"/>
</dbReference>
<evidence type="ECO:0000313" key="1">
    <source>
        <dbReference type="EMBL" id="KAE8328583.1"/>
    </source>
</evidence>
<dbReference type="AlphaFoldDB" id="A0A5N6X704"/>
<sequence length="51" mass="5722">MTAAVLPRRRKTSPQDLLTLLDARRRFFVTPGRCFGAFESPLLLLMSQVGS</sequence>